<dbReference type="GO" id="GO:0010487">
    <property type="term" value="F:thermospermine synthase activity"/>
    <property type="evidence" value="ECO:0007669"/>
    <property type="project" value="UniProtKB-ARBA"/>
</dbReference>
<dbReference type="AlphaFoldDB" id="A0A4D4JD79"/>
<feature type="binding site" evidence="4">
    <location>
        <begin position="147"/>
        <end position="148"/>
    </location>
    <ligand>
        <name>S-methyl-5'-thioadenosine</name>
        <dbReference type="ChEBI" id="CHEBI:17509"/>
    </ligand>
</feature>
<comment type="catalytic activity">
    <reaction evidence="4">
        <text>S-adenosyl 3-(methylsulfanyl)propylamine + putrescine = S-methyl-5'-thioadenosine + spermidine + H(+)</text>
        <dbReference type="Rhea" id="RHEA:12721"/>
        <dbReference type="ChEBI" id="CHEBI:15378"/>
        <dbReference type="ChEBI" id="CHEBI:17509"/>
        <dbReference type="ChEBI" id="CHEBI:57443"/>
        <dbReference type="ChEBI" id="CHEBI:57834"/>
        <dbReference type="ChEBI" id="CHEBI:326268"/>
        <dbReference type="EC" id="2.5.1.16"/>
    </reaction>
</comment>
<dbReference type="InterPro" id="IPR029063">
    <property type="entry name" value="SAM-dependent_MTases_sf"/>
</dbReference>
<sequence>MVGVDGGRWLCEPIRPDVADLWRLDEVRYEGKTPYQRVLIARTRLGVTLFCDDNPQSAECGQLAFHEAELVPAMLLAERVRRVLVIGCGEGTVCQIAAEAGAEHVDHVDIDPDCVWACARHLPYGYDEDQVRAAERGEGPIRLHYADGGQFVLDALRSGTRYDVVVLDLPEEQDGSETGHNALYGTQFLACCRDLLTPGGVVATHVSRPYLSLPTADSVGSFVRPWRRFAEVFGTRVYFRSDEQPWGTIMLGRADTVADPVRRMIDRLPALRYRPATIDAPMLTSATHLPAVLRGG</sequence>
<dbReference type="PANTHER" id="PTHR43317:SF1">
    <property type="entry name" value="THERMOSPERMINE SYNTHASE ACAULIS5"/>
    <property type="match status" value="1"/>
</dbReference>
<comment type="caution">
    <text evidence="7">The sequence shown here is derived from an EMBL/GenBank/DDBJ whole genome shotgun (WGS) entry which is preliminary data.</text>
</comment>
<dbReference type="InterPro" id="IPR001045">
    <property type="entry name" value="Spermi_synthase"/>
</dbReference>
<organism evidence="7 8">
    <name type="scientific">Gandjariella thermophila</name>
    <dbReference type="NCBI Taxonomy" id="1931992"/>
    <lineage>
        <taxon>Bacteria</taxon>
        <taxon>Bacillati</taxon>
        <taxon>Actinomycetota</taxon>
        <taxon>Actinomycetes</taxon>
        <taxon>Pseudonocardiales</taxon>
        <taxon>Pseudonocardiaceae</taxon>
        <taxon>Gandjariella</taxon>
    </lineage>
</organism>
<feature type="binding site" evidence="4">
    <location>
        <position position="66"/>
    </location>
    <ligand>
        <name>spermidine</name>
        <dbReference type="ChEBI" id="CHEBI:57834"/>
    </ligand>
</feature>
<dbReference type="EMBL" id="BJFL01000023">
    <property type="protein sequence ID" value="GDY32329.1"/>
    <property type="molecule type" value="Genomic_DNA"/>
</dbReference>
<evidence type="ECO:0000256" key="1">
    <source>
        <dbReference type="ARBA" id="ARBA00007867"/>
    </source>
</evidence>
<evidence type="ECO:0000256" key="3">
    <source>
        <dbReference type="ARBA" id="ARBA00023115"/>
    </source>
</evidence>
<dbReference type="InterPro" id="IPR030374">
    <property type="entry name" value="PABS"/>
</dbReference>
<comment type="function">
    <text evidence="4">Catalyzes the irreversible transfer of a propylamine group from the amino donor S-adenosylmethioninamine (decarboxy-AdoMet) to putrescine (1,4-diaminobutane) to yield spermidine.</text>
</comment>
<dbReference type="Gene3D" id="3.40.50.150">
    <property type="entry name" value="Vaccinia Virus protein VP39"/>
    <property type="match status" value="1"/>
</dbReference>
<evidence type="ECO:0000256" key="5">
    <source>
        <dbReference type="PROSITE-ProRule" id="PRU00354"/>
    </source>
</evidence>
<comment type="subunit">
    <text evidence="4">Homodimer or homotetramer.</text>
</comment>
<dbReference type="OrthoDB" id="9793120at2"/>
<feature type="domain" description="PABS" evidence="6">
    <location>
        <begin position="7"/>
        <end position="253"/>
    </location>
</feature>
<comment type="similarity">
    <text evidence="1 4">Belongs to the spermidine/spermine synthase family.</text>
</comment>
<feature type="binding site" evidence="4">
    <location>
        <position position="36"/>
    </location>
    <ligand>
        <name>S-methyl-5'-thioadenosine</name>
        <dbReference type="ChEBI" id="CHEBI:17509"/>
    </ligand>
</feature>
<dbReference type="GO" id="GO:0008295">
    <property type="term" value="P:spermidine biosynthetic process"/>
    <property type="evidence" value="ECO:0007669"/>
    <property type="project" value="UniProtKB-UniRule"/>
</dbReference>
<reference evidence="8" key="1">
    <citation type="submission" date="2019-04" db="EMBL/GenBank/DDBJ databases">
        <title>Draft genome sequence of Pseudonocardiaceae bacterium SL3-2-4.</title>
        <authorList>
            <person name="Ningsih F."/>
            <person name="Yokota A."/>
            <person name="Sakai Y."/>
            <person name="Nanatani K."/>
            <person name="Yabe S."/>
            <person name="Oetari A."/>
            <person name="Sjamsuridzal W."/>
        </authorList>
    </citation>
    <scope>NUCLEOTIDE SEQUENCE [LARGE SCALE GENOMIC DNA]</scope>
    <source>
        <strain evidence="8">SL3-2-4</strain>
    </source>
</reference>
<dbReference type="UniPathway" id="UPA00248">
    <property type="reaction ID" value="UER00314"/>
</dbReference>
<keyword evidence="4" id="KW-0745">Spermidine biosynthesis</keyword>
<dbReference type="GO" id="GO:0004766">
    <property type="term" value="F:spermidine synthase activity"/>
    <property type="evidence" value="ECO:0007669"/>
    <property type="project" value="UniProtKB-UniRule"/>
</dbReference>
<evidence type="ECO:0000313" key="7">
    <source>
        <dbReference type="EMBL" id="GDY32329.1"/>
    </source>
</evidence>
<gene>
    <name evidence="7" type="primary">speE_2</name>
    <name evidence="4" type="synonym">speE</name>
    <name evidence="7" type="ORF">GTS_39620</name>
</gene>
<dbReference type="HAMAP" id="MF_00198">
    <property type="entry name" value="Spermidine_synth"/>
    <property type="match status" value="1"/>
</dbReference>
<name>A0A4D4JD79_9PSEU</name>
<dbReference type="CDD" id="cd02440">
    <property type="entry name" value="AdoMet_MTases"/>
    <property type="match status" value="1"/>
</dbReference>
<evidence type="ECO:0000256" key="4">
    <source>
        <dbReference type="HAMAP-Rule" id="MF_00198"/>
    </source>
</evidence>
<dbReference type="EC" id="2.5.1.16" evidence="4"/>
<keyword evidence="3 4" id="KW-0620">Polyamine biosynthesis</keyword>
<proteinExistence type="inferred from homology"/>
<dbReference type="SUPFAM" id="SSF53335">
    <property type="entry name" value="S-adenosyl-L-methionine-dependent methyltransferases"/>
    <property type="match status" value="1"/>
</dbReference>
<feature type="active site" description="Proton acceptor" evidence="4 5">
    <location>
        <position position="168"/>
    </location>
</feature>
<dbReference type="Pfam" id="PF01564">
    <property type="entry name" value="Spermine_synth"/>
    <property type="match status" value="1"/>
</dbReference>
<comment type="pathway">
    <text evidence="4">Amine and polyamine biosynthesis; spermidine biosynthesis; spermidine from putrescine: step 1/1.</text>
</comment>
<feature type="binding site" evidence="4">
    <location>
        <position position="90"/>
    </location>
    <ligand>
        <name>spermidine</name>
        <dbReference type="ChEBI" id="CHEBI:57834"/>
    </ligand>
</feature>
<evidence type="ECO:0000313" key="8">
    <source>
        <dbReference type="Proteomes" id="UP000298860"/>
    </source>
</evidence>
<accession>A0A4D4JD79</accession>
<evidence type="ECO:0000256" key="2">
    <source>
        <dbReference type="ARBA" id="ARBA00022679"/>
    </source>
</evidence>
<dbReference type="PROSITE" id="PS51006">
    <property type="entry name" value="PABS_2"/>
    <property type="match status" value="1"/>
</dbReference>
<comment type="caution">
    <text evidence="4">Lacks conserved residue(s) required for the propagation of feature annotation.</text>
</comment>
<evidence type="ECO:0000259" key="6">
    <source>
        <dbReference type="PROSITE" id="PS51006"/>
    </source>
</evidence>
<feature type="binding site" evidence="4">
    <location>
        <position position="109"/>
    </location>
    <ligand>
        <name>S-methyl-5'-thioadenosine</name>
        <dbReference type="ChEBI" id="CHEBI:17509"/>
    </ligand>
</feature>
<dbReference type="PANTHER" id="PTHR43317">
    <property type="entry name" value="THERMOSPERMINE SYNTHASE ACAULIS5"/>
    <property type="match status" value="1"/>
</dbReference>
<protein>
    <recommendedName>
        <fullName evidence="4">Polyamine aminopropyltransferase</fullName>
    </recommendedName>
    <alternativeName>
        <fullName evidence="4">Putrescine aminopropyltransferase</fullName>
        <shortName evidence="4">PAPT</shortName>
    </alternativeName>
    <alternativeName>
        <fullName evidence="4">Spermidine synthase</fullName>
        <shortName evidence="4">SPDS</shortName>
        <shortName evidence="4">SPDSY</shortName>
        <ecNumber evidence="4">2.5.1.16</ecNumber>
    </alternativeName>
</protein>
<keyword evidence="2 4" id="KW-0808">Transferase</keyword>
<keyword evidence="8" id="KW-1185">Reference proteome</keyword>
<dbReference type="Proteomes" id="UP000298860">
    <property type="component" value="Unassembled WGS sequence"/>
</dbReference>